<protein>
    <submittedName>
        <fullName evidence="2">Uncharacterized protein</fullName>
    </submittedName>
</protein>
<gene>
    <name evidence="2" type="ORF">NA56DRAFT_661273</name>
</gene>
<evidence type="ECO:0000256" key="1">
    <source>
        <dbReference type="SAM" id="MobiDB-lite"/>
    </source>
</evidence>
<feature type="region of interest" description="Disordered" evidence="1">
    <location>
        <begin position="293"/>
        <end position="385"/>
    </location>
</feature>
<sequence length="430" mass="47624">MSETQSNVPSVSSISNMDEPVSTANEGVPFSNATQETQVEIEDAESQTSSSQGHASETSHRSSAATNMLATTFPFISLTPALSQSELRDTTTFEIPDDIDDDEDALEYPSHLDDLSAETEVELTLLAQGHEPLECAFKMYPRILKYAQAFELNINFREEMNLTQDQSLTQEWLGDNYDFYNSNALRNPFKGYLVHPVEAGLMRAKLASDRETLVQFKNERANILEYLENQYQRISAASTRVIDFVKTEENAQYLSILRARKNLLEEDDLSLDSVGCNIDSELLRQDEEINWSFNEPDFDVPEGNDSYSNLSDESSHGDQENEGSENWEESEGESEGSEAETGEQEDVNEEGERSSQDGSDSEDVSDNDQDLEQLQGMLDTGEGLATTAAPQSFEASKNATAIMALNEVSGEYLSAGAEEGQSTEVITDDA</sequence>
<proteinExistence type="predicted"/>
<organism evidence="2 3">
    <name type="scientific">Hyaloscypha hepaticicola</name>
    <dbReference type="NCBI Taxonomy" id="2082293"/>
    <lineage>
        <taxon>Eukaryota</taxon>
        <taxon>Fungi</taxon>
        <taxon>Dikarya</taxon>
        <taxon>Ascomycota</taxon>
        <taxon>Pezizomycotina</taxon>
        <taxon>Leotiomycetes</taxon>
        <taxon>Helotiales</taxon>
        <taxon>Hyaloscyphaceae</taxon>
        <taxon>Hyaloscypha</taxon>
    </lineage>
</organism>
<dbReference type="Proteomes" id="UP000235672">
    <property type="component" value="Unassembled WGS sequence"/>
</dbReference>
<dbReference type="EMBL" id="KZ613493">
    <property type="protein sequence ID" value="PMD18625.1"/>
    <property type="molecule type" value="Genomic_DNA"/>
</dbReference>
<reference evidence="2 3" key="1">
    <citation type="submission" date="2016-05" db="EMBL/GenBank/DDBJ databases">
        <title>A degradative enzymes factory behind the ericoid mycorrhizal symbiosis.</title>
        <authorList>
            <consortium name="DOE Joint Genome Institute"/>
            <person name="Martino E."/>
            <person name="Morin E."/>
            <person name="Grelet G."/>
            <person name="Kuo A."/>
            <person name="Kohler A."/>
            <person name="Daghino S."/>
            <person name="Barry K."/>
            <person name="Choi C."/>
            <person name="Cichocki N."/>
            <person name="Clum A."/>
            <person name="Copeland A."/>
            <person name="Hainaut M."/>
            <person name="Haridas S."/>
            <person name="Labutti K."/>
            <person name="Lindquist E."/>
            <person name="Lipzen A."/>
            <person name="Khouja H.-R."/>
            <person name="Murat C."/>
            <person name="Ohm R."/>
            <person name="Olson A."/>
            <person name="Spatafora J."/>
            <person name="Veneault-Fourrey C."/>
            <person name="Henrissat B."/>
            <person name="Grigoriev I."/>
            <person name="Martin F."/>
            <person name="Perotto S."/>
        </authorList>
    </citation>
    <scope>NUCLEOTIDE SEQUENCE [LARGE SCALE GENOMIC DNA]</scope>
    <source>
        <strain evidence="2 3">UAMH 7357</strain>
    </source>
</reference>
<evidence type="ECO:0000313" key="3">
    <source>
        <dbReference type="Proteomes" id="UP000235672"/>
    </source>
</evidence>
<name>A0A2J6PX77_9HELO</name>
<feature type="region of interest" description="Disordered" evidence="1">
    <location>
        <begin position="1"/>
        <end position="63"/>
    </location>
</feature>
<keyword evidence="3" id="KW-1185">Reference proteome</keyword>
<evidence type="ECO:0000313" key="2">
    <source>
        <dbReference type="EMBL" id="PMD18625.1"/>
    </source>
</evidence>
<feature type="compositionally biased region" description="Polar residues" evidence="1">
    <location>
        <begin position="1"/>
        <end position="16"/>
    </location>
</feature>
<accession>A0A2J6PX77</accession>
<feature type="compositionally biased region" description="Acidic residues" evidence="1">
    <location>
        <begin position="359"/>
        <end position="371"/>
    </location>
</feature>
<feature type="compositionally biased region" description="Acidic residues" evidence="1">
    <location>
        <begin position="320"/>
        <end position="349"/>
    </location>
</feature>
<dbReference type="OrthoDB" id="62952at2759"/>
<feature type="compositionally biased region" description="Polar residues" evidence="1">
    <location>
        <begin position="46"/>
        <end position="63"/>
    </location>
</feature>
<dbReference type="AlphaFoldDB" id="A0A2J6PX77"/>